<dbReference type="Gene3D" id="3.40.50.2020">
    <property type="match status" value="1"/>
</dbReference>
<evidence type="ECO:0000313" key="3">
    <source>
        <dbReference type="Proteomes" id="UP000054600"/>
    </source>
</evidence>
<gene>
    <name evidence="2" type="primary">comF</name>
    <name evidence="2" type="ORF">Lsha_2660</name>
</gene>
<comment type="caution">
    <text evidence="2">The sequence shown here is derived from an EMBL/GenBank/DDBJ whole genome shotgun (WGS) entry which is preliminary data.</text>
</comment>
<dbReference type="InterPro" id="IPR029057">
    <property type="entry name" value="PRTase-like"/>
</dbReference>
<sequence>MRQKIISITRSIRLPSICTLCNQFHKSTLAVCAECIQLMSRLGCRCVQCAYPLPDDGYLICGHCIKNPPHFDATFIAYSFEEPLRSLLHQFKYYNGLYLANLFCHLMVQAWDTDRPKPQCLIPVPMHPSRLKARGFNQAAILTKLLARKLSLPFDLTSCKKVINTAPQAGLDSEQRQKNLKGVFHTAPMTYEHVALVDDLLTTGSTANEIAFSLKNAGVKRVDVWCCARTIVKNS</sequence>
<protein>
    <submittedName>
        <fullName evidence="2">Competence protein ComF</fullName>
    </submittedName>
</protein>
<name>A0A0W0YKY0_9GAMM</name>
<dbReference type="STRING" id="1122169.Lsha_2660"/>
<dbReference type="PATRIC" id="fig|1122169.6.peg.3064"/>
<comment type="similarity">
    <text evidence="1">Belongs to the ComF/GntX family.</text>
</comment>
<dbReference type="RefSeq" id="WP_420324235.1">
    <property type="nucleotide sequence ID" value="NZ_KB892396.1"/>
</dbReference>
<evidence type="ECO:0000313" key="2">
    <source>
        <dbReference type="EMBL" id="KTD57278.1"/>
    </source>
</evidence>
<dbReference type="AlphaFoldDB" id="A0A0W0YKY0"/>
<dbReference type="CDD" id="cd06223">
    <property type="entry name" value="PRTases_typeI"/>
    <property type="match status" value="1"/>
</dbReference>
<dbReference type="SUPFAM" id="SSF53271">
    <property type="entry name" value="PRTase-like"/>
    <property type="match status" value="1"/>
</dbReference>
<proteinExistence type="inferred from homology"/>
<accession>A0A0W0YKY0</accession>
<dbReference type="Proteomes" id="UP000054600">
    <property type="component" value="Unassembled WGS sequence"/>
</dbReference>
<reference evidence="2 3" key="1">
    <citation type="submission" date="2015-11" db="EMBL/GenBank/DDBJ databases">
        <title>Genomic analysis of 38 Legionella species identifies large and diverse effector repertoires.</title>
        <authorList>
            <person name="Burstein D."/>
            <person name="Amaro F."/>
            <person name="Zusman T."/>
            <person name="Lifshitz Z."/>
            <person name="Cohen O."/>
            <person name="Gilbert J.A."/>
            <person name="Pupko T."/>
            <person name="Shuman H.A."/>
            <person name="Segal G."/>
        </authorList>
    </citation>
    <scope>NUCLEOTIDE SEQUENCE [LARGE SCALE GENOMIC DNA]</scope>
    <source>
        <strain evidence="2 3">ATCC 49655</strain>
    </source>
</reference>
<dbReference type="PANTHER" id="PTHR47505:SF1">
    <property type="entry name" value="DNA UTILIZATION PROTEIN YHGH"/>
    <property type="match status" value="1"/>
</dbReference>
<dbReference type="InterPro" id="IPR051910">
    <property type="entry name" value="ComF/GntX_DNA_util-trans"/>
</dbReference>
<dbReference type="eggNOG" id="COG1040">
    <property type="taxonomic scope" value="Bacteria"/>
</dbReference>
<keyword evidence="3" id="KW-1185">Reference proteome</keyword>
<evidence type="ECO:0000256" key="1">
    <source>
        <dbReference type="ARBA" id="ARBA00008007"/>
    </source>
</evidence>
<dbReference type="PANTHER" id="PTHR47505">
    <property type="entry name" value="DNA UTILIZATION PROTEIN YHGH"/>
    <property type="match status" value="1"/>
</dbReference>
<dbReference type="InterPro" id="IPR000836">
    <property type="entry name" value="PRTase_dom"/>
</dbReference>
<organism evidence="2 3">
    <name type="scientific">Legionella shakespearei DSM 23087</name>
    <dbReference type="NCBI Taxonomy" id="1122169"/>
    <lineage>
        <taxon>Bacteria</taxon>
        <taxon>Pseudomonadati</taxon>
        <taxon>Pseudomonadota</taxon>
        <taxon>Gammaproteobacteria</taxon>
        <taxon>Legionellales</taxon>
        <taxon>Legionellaceae</taxon>
        <taxon>Legionella</taxon>
    </lineage>
</organism>
<dbReference type="EMBL" id="LNYW01000069">
    <property type="protein sequence ID" value="KTD57278.1"/>
    <property type="molecule type" value="Genomic_DNA"/>
</dbReference>